<gene>
    <name evidence="2" type="ORF">DET51_11933</name>
    <name evidence="1" type="ORF">DET64_11933</name>
</gene>
<evidence type="ECO:0000313" key="2">
    <source>
        <dbReference type="EMBL" id="RCW29909.1"/>
    </source>
</evidence>
<evidence type="ECO:0000313" key="1">
    <source>
        <dbReference type="EMBL" id="RBP68576.1"/>
    </source>
</evidence>
<protein>
    <submittedName>
        <fullName evidence="2">Uncharacterized protein</fullName>
    </submittedName>
</protein>
<organism evidence="2 3">
    <name type="scientific">Marinobacter nauticus</name>
    <name type="common">Marinobacter hydrocarbonoclasticus</name>
    <name type="synonym">Marinobacter aquaeolei</name>
    <dbReference type="NCBI Taxonomy" id="2743"/>
    <lineage>
        <taxon>Bacteria</taxon>
        <taxon>Pseudomonadati</taxon>
        <taxon>Pseudomonadota</taxon>
        <taxon>Gammaproteobacteria</taxon>
        <taxon>Pseudomonadales</taxon>
        <taxon>Marinobacteraceae</taxon>
        <taxon>Marinobacter</taxon>
    </lineage>
</organism>
<dbReference type="Proteomes" id="UP000252795">
    <property type="component" value="Unassembled WGS sequence"/>
</dbReference>
<dbReference type="Proteomes" id="UP000253065">
    <property type="component" value="Unassembled WGS sequence"/>
</dbReference>
<name>A0A368UMD0_MARNT</name>
<evidence type="ECO:0000313" key="4">
    <source>
        <dbReference type="Proteomes" id="UP000253065"/>
    </source>
</evidence>
<proteinExistence type="predicted"/>
<sequence>MNKVVAEEKARFVVKMVSRGTVSKDRFEKKTQVLRPNLNARFATWAAKTGLLNHT</sequence>
<dbReference type="AlphaFoldDB" id="A0A368UMD0"/>
<reference evidence="2 3" key="1">
    <citation type="submission" date="2018-07" db="EMBL/GenBank/DDBJ databases">
        <title>Freshwater and sediment microbial communities from various areas in North America, analyzing microbe dynamics in response to fracking.</title>
        <authorList>
            <person name="Lamendella R."/>
        </authorList>
    </citation>
    <scope>NUCLEOTIDE SEQUENCE [LARGE SCALE GENOMIC DNA]</scope>
    <source>
        <strain evidence="2 3">114E</strain>
        <strain evidence="1 4">114E_o</strain>
    </source>
</reference>
<dbReference type="EMBL" id="QNSA01000019">
    <property type="protein sequence ID" value="RBP68576.1"/>
    <property type="molecule type" value="Genomic_DNA"/>
</dbReference>
<accession>A0A368UMD0</accession>
<keyword evidence="4" id="KW-1185">Reference proteome</keyword>
<dbReference type="EMBL" id="QPJB01000019">
    <property type="protein sequence ID" value="RCW29909.1"/>
    <property type="molecule type" value="Genomic_DNA"/>
</dbReference>
<comment type="caution">
    <text evidence="2">The sequence shown here is derived from an EMBL/GenBank/DDBJ whole genome shotgun (WGS) entry which is preliminary data.</text>
</comment>
<evidence type="ECO:0000313" key="3">
    <source>
        <dbReference type="Proteomes" id="UP000252795"/>
    </source>
</evidence>